<dbReference type="SMART" id="SM00239">
    <property type="entry name" value="C2"/>
    <property type="match status" value="1"/>
</dbReference>
<dbReference type="PROSITE" id="PS50004">
    <property type="entry name" value="C2"/>
    <property type="match status" value="1"/>
</dbReference>
<reference evidence="2 3" key="1">
    <citation type="journal article" date="2010" name="Plant Cell">
        <title>The Chlorella variabilis NC64A genome reveals adaptation to photosymbiosis, coevolution with viruses, and cryptic sex.</title>
        <authorList>
            <person name="Blanc G."/>
            <person name="Duncan G."/>
            <person name="Agarkova I."/>
            <person name="Borodovsky M."/>
            <person name="Gurnon J."/>
            <person name="Kuo A."/>
            <person name="Lindquist E."/>
            <person name="Lucas S."/>
            <person name="Pangilinan J."/>
            <person name="Polle J."/>
            <person name="Salamov A."/>
            <person name="Terry A."/>
            <person name="Yamada T."/>
            <person name="Dunigan D.D."/>
            <person name="Grigoriev I.V."/>
            <person name="Claverie J.M."/>
            <person name="Van Etten J.L."/>
        </authorList>
    </citation>
    <scope>NUCLEOTIDE SEQUENCE [LARGE SCALE GENOMIC DNA]</scope>
    <source>
        <strain evidence="2 3">NC64A</strain>
    </source>
</reference>
<keyword evidence="3" id="KW-1185">Reference proteome</keyword>
<evidence type="ECO:0000313" key="3">
    <source>
        <dbReference type="Proteomes" id="UP000008141"/>
    </source>
</evidence>
<proteinExistence type="predicted"/>
<dbReference type="InterPro" id="IPR000008">
    <property type="entry name" value="C2_dom"/>
</dbReference>
<dbReference type="InParanoid" id="E1ZIX9"/>
<dbReference type="Gene3D" id="2.60.40.150">
    <property type="entry name" value="C2 domain"/>
    <property type="match status" value="1"/>
</dbReference>
<organism evidence="3">
    <name type="scientific">Chlorella variabilis</name>
    <name type="common">Green alga</name>
    <dbReference type="NCBI Taxonomy" id="554065"/>
    <lineage>
        <taxon>Eukaryota</taxon>
        <taxon>Viridiplantae</taxon>
        <taxon>Chlorophyta</taxon>
        <taxon>core chlorophytes</taxon>
        <taxon>Trebouxiophyceae</taxon>
        <taxon>Chlorellales</taxon>
        <taxon>Chlorellaceae</taxon>
        <taxon>Chlorella clade</taxon>
        <taxon>Chlorella</taxon>
    </lineage>
</organism>
<dbReference type="KEGG" id="cvr:CHLNCDRAFT_135755"/>
<dbReference type="FunCoup" id="E1ZIX9">
    <property type="interactions" value="27"/>
</dbReference>
<evidence type="ECO:0000313" key="2">
    <source>
        <dbReference type="EMBL" id="EFN54236.1"/>
    </source>
</evidence>
<dbReference type="SUPFAM" id="SSF49562">
    <property type="entry name" value="C2 domain (Calcium/lipid-binding domain, CaLB)"/>
    <property type="match status" value="1"/>
</dbReference>
<sequence length="197" mass="20076">MQGRAQRRLVVTVRAAADIGASTTSPYVVLELGGTTLETAVALGGDNPVWDEAIELRLPPPLPNEQPLQIRVRVMSRVRLCPDRFIASGTTTLGDLLYGGGQHEATVQLTDKAGKPAGHLHLGLLLVKEGAPGEEIGSAAGTVLGSVPGGGPASPSAAAMPGPMLPSTATAEMQAREVLGAGNTMDPSKPGYGLLTG</sequence>
<dbReference type="GeneID" id="17353630"/>
<dbReference type="InterPro" id="IPR035892">
    <property type="entry name" value="C2_domain_sf"/>
</dbReference>
<accession>E1ZIX9</accession>
<dbReference type="AlphaFoldDB" id="E1ZIX9"/>
<dbReference type="Pfam" id="PF00168">
    <property type="entry name" value="C2"/>
    <property type="match status" value="1"/>
</dbReference>
<dbReference type="CDD" id="cd00030">
    <property type="entry name" value="C2"/>
    <property type="match status" value="1"/>
</dbReference>
<feature type="domain" description="C2" evidence="1">
    <location>
        <begin position="1"/>
        <end position="106"/>
    </location>
</feature>
<evidence type="ECO:0000259" key="1">
    <source>
        <dbReference type="PROSITE" id="PS50004"/>
    </source>
</evidence>
<dbReference type="RefSeq" id="XP_005846338.1">
    <property type="nucleotide sequence ID" value="XM_005846276.1"/>
</dbReference>
<gene>
    <name evidence="2" type="ORF">CHLNCDRAFT_135755</name>
</gene>
<dbReference type="OrthoDB" id="513854at2759"/>
<protein>
    <recommendedName>
        <fullName evidence="1">C2 domain-containing protein</fullName>
    </recommendedName>
</protein>
<name>E1ZIX9_CHLVA</name>
<dbReference type="EMBL" id="GL433848">
    <property type="protein sequence ID" value="EFN54236.1"/>
    <property type="molecule type" value="Genomic_DNA"/>
</dbReference>
<dbReference type="Proteomes" id="UP000008141">
    <property type="component" value="Unassembled WGS sequence"/>
</dbReference>